<keyword evidence="14" id="KW-1185">Reference proteome</keyword>
<dbReference type="PROSITE" id="PS50076">
    <property type="entry name" value="DNAJ_2"/>
    <property type="match status" value="1"/>
</dbReference>
<evidence type="ECO:0000313" key="13">
    <source>
        <dbReference type="EMBL" id="MBM6704145.1"/>
    </source>
</evidence>
<evidence type="ECO:0000259" key="12">
    <source>
        <dbReference type="PROSITE" id="PS51188"/>
    </source>
</evidence>
<keyword evidence="3 9" id="KW-0479">Metal-binding</keyword>
<feature type="binding site" evidence="9">
    <location>
        <position position="176"/>
    </location>
    <ligand>
        <name>Zn(2+)</name>
        <dbReference type="ChEBI" id="CHEBI:29105"/>
        <label>2</label>
    </ligand>
</feature>
<comment type="caution">
    <text evidence="13">The sequence shown here is derived from an EMBL/GenBank/DDBJ whole genome shotgun (WGS) entry which is preliminary data.</text>
</comment>
<evidence type="ECO:0000256" key="10">
    <source>
        <dbReference type="PROSITE-ProRule" id="PRU00546"/>
    </source>
</evidence>
<dbReference type="CDD" id="cd06257">
    <property type="entry name" value="DnaJ"/>
    <property type="match status" value="1"/>
</dbReference>
<keyword evidence="8 9" id="KW-0143">Chaperone</keyword>
<evidence type="ECO:0000256" key="7">
    <source>
        <dbReference type="ARBA" id="ARBA00023016"/>
    </source>
</evidence>
<dbReference type="SMART" id="SM00271">
    <property type="entry name" value="DnaJ"/>
    <property type="match status" value="1"/>
</dbReference>
<dbReference type="InterPro" id="IPR012724">
    <property type="entry name" value="DnaJ"/>
</dbReference>
<dbReference type="CDD" id="cd10747">
    <property type="entry name" value="DnaJ_C"/>
    <property type="match status" value="1"/>
</dbReference>
<dbReference type="Pfam" id="PF00226">
    <property type="entry name" value="DnaJ"/>
    <property type="match status" value="1"/>
</dbReference>
<keyword evidence="5 9" id="KW-0863">Zinc-finger</keyword>
<dbReference type="Proteomes" id="UP000715095">
    <property type="component" value="Unassembled WGS sequence"/>
</dbReference>
<feature type="binding site" evidence="9">
    <location>
        <position position="215"/>
    </location>
    <ligand>
        <name>Zn(2+)</name>
        <dbReference type="ChEBI" id="CHEBI:29105"/>
        <label>1</label>
    </ligand>
</feature>
<accession>A0ABS2DS32</accession>
<dbReference type="EMBL" id="JACJJC010000008">
    <property type="protein sequence ID" value="MBM6704145.1"/>
    <property type="molecule type" value="Genomic_DNA"/>
</dbReference>
<dbReference type="PANTHER" id="PTHR43096">
    <property type="entry name" value="DNAJ HOMOLOG 1, MITOCHONDRIAL-RELATED"/>
    <property type="match status" value="1"/>
</dbReference>
<feature type="domain" description="J" evidence="11">
    <location>
        <begin position="5"/>
        <end position="70"/>
    </location>
</feature>
<name>A0ABS2DS32_9BURK</name>
<feature type="binding site" evidence="9">
    <location>
        <position position="179"/>
    </location>
    <ligand>
        <name>Zn(2+)</name>
        <dbReference type="ChEBI" id="CHEBI:29105"/>
        <label>2</label>
    </ligand>
</feature>
<keyword evidence="2 9" id="KW-0235">DNA replication</keyword>
<feature type="binding site" evidence="9">
    <location>
        <position position="159"/>
    </location>
    <ligand>
        <name>Zn(2+)</name>
        <dbReference type="ChEBI" id="CHEBI:29105"/>
        <label>1</label>
    </ligand>
</feature>
<dbReference type="InterPro" id="IPR018253">
    <property type="entry name" value="DnaJ_domain_CS"/>
</dbReference>
<dbReference type="SUPFAM" id="SSF46565">
    <property type="entry name" value="Chaperone J-domain"/>
    <property type="match status" value="1"/>
</dbReference>
<dbReference type="InterPro" id="IPR036410">
    <property type="entry name" value="HSP_DnaJ_Cys-rich_dom_sf"/>
</dbReference>
<feature type="domain" description="CR-type" evidence="12">
    <location>
        <begin position="146"/>
        <end position="224"/>
    </location>
</feature>
<dbReference type="HAMAP" id="MF_01152">
    <property type="entry name" value="DnaJ"/>
    <property type="match status" value="1"/>
</dbReference>
<evidence type="ECO:0000256" key="9">
    <source>
        <dbReference type="HAMAP-Rule" id="MF_01152"/>
    </source>
</evidence>
<dbReference type="InterPro" id="IPR008971">
    <property type="entry name" value="HSP40/DnaJ_pept-bd"/>
</dbReference>
<evidence type="ECO:0000256" key="3">
    <source>
        <dbReference type="ARBA" id="ARBA00022723"/>
    </source>
</evidence>
<proteinExistence type="inferred from homology"/>
<dbReference type="RefSeq" id="WP_205102616.1">
    <property type="nucleotide sequence ID" value="NZ_JACJJC010000008.1"/>
</dbReference>
<keyword evidence="6 9" id="KW-0862">Zinc</keyword>
<keyword evidence="7 9" id="KW-0346">Stress response</keyword>
<dbReference type="NCBIfam" id="NF008035">
    <property type="entry name" value="PRK10767.1"/>
    <property type="match status" value="1"/>
</dbReference>
<dbReference type="NCBIfam" id="TIGR02349">
    <property type="entry name" value="DnaJ_bact"/>
    <property type="match status" value="1"/>
</dbReference>
<feature type="repeat" description="CXXCXGXG motif" evidence="9">
    <location>
        <begin position="198"/>
        <end position="205"/>
    </location>
</feature>
<dbReference type="PROSITE" id="PS51188">
    <property type="entry name" value="ZF_CR"/>
    <property type="match status" value="1"/>
</dbReference>
<keyword evidence="1 9" id="KW-0963">Cytoplasm</keyword>
<dbReference type="PROSITE" id="PS00636">
    <property type="entry name" value="DNAJ_1"/>
    <property type="match status" value="1"/>
</dbReference>
<evidence type="ECO:0000259" key="11">
    <source>
        <dbReference type="PROSITE" id="PS50076"/>
    </source>
</evidence>
<feature type="binding site" evidence="9">
    <location>
        <position position="201"/>
    </location>
    <ligand>
        <name>Zn(2+)</name>
        <dbReference type="ChEBI" id="CHEBI:29105"/>
        <label>2</label>
    </ligand>
</feature>
<comment type="subcellular location">
    <subcellularLocation>
        <location evidence="9">Cytoplasm</location>
    </subcellularLocation>
</comment>
<evidence type="ECO:0000256" key="1">
    <source>
        <dbReference type="ARBA" id="ARBA00022490"/>
    </source>
</evidence>
<evidence type="ECO:0000256" key="5">
    <source>
        <dbReference type="ARBA" id="ARBA00022771"/>
    </source>
</evidence>
<evidence type="ECO:0000256" key="8">
    <source>
        <dbReference type="ARBA" id="ARBA00023186"/>
    </source>
</evidence>
<protein>
    <recommendedName>
        <fullName evidence="9">Chaperone protein DnaJ</fullName>
    </recommendedName>
</protein>
<organism evidence="13 14">
    <name type="scientific">Sutterella massiliensis</name>
    <dbReference type="NCBI Taxonomy" id="1816689"/>
    <lineage>
        <taxon>Bacteria</taxon>
        <taxon>Pseudomonadati</taxon>
        <taxon>Pseudomonadota</taxon>
        <taxon>Betaproteobacteria</taxon>
        <taxon>Burkholderiales</taxon>
        <taxon>Sutterellaceae</taxon>
        <taxon>Sutterella</taxon>
    </lineage>
</organism>
<dbReference type="InterPro" id="IPR001623">
    <property type="entry name" value="DnaJ_domain"/>
</dbReference>
<dbReference type="Gene3D" id="2.10.230.10">
    <property type="entry name" value="Heat shock protein DnaJ, cysteine-rich domain"/>
    <property type="match status" value="1"/>
</dbReference>
<evidence type="ECO:0000256" key="6">
    <source>
        <dbReference type="ARBA" id="ARBA00022833"/>
    </source>
</evidence>
<sequence length="386" mass="41840">MADQDYYELLGVSRSASADEIKKAYRRLAMKYHPDRNPGDKAAEEKFKAIGEAYAVLSDEQKRAAYDRFGKAGVDPSAAGGAGGFGNGFGGFGNMGAGDFQSAFGDIFSDLFGGGARARGQQREQGVRGDDVSFSLEISLEDAAHGRKMEIRVPSWEECKTCHGSGCKPGTSKKTCPTCGGSGAVRMSNGIFHVQQTCPRCHGSGQVIEEPCTDCQGTGYTRTAKVLEVNIPAGINDGQRIRMVGKGEPGLNGGAAGDLYIEIRIRPSEIFERDGDDLHMDLPISFATAALGGEVEVPTLEGKTRITIPEGTQSGKTFRLRDKGIRNMRTRDPGDLYLHILIETPVNLTGKQKELLREFENSIKQGGEKHNPKTKGFFERMKNIFK</sequence>
<feature type="repeat" description="CXXCXGXG motif" evidence="9">
    <location>
        <begin position="176"/>
        <end position="183"/>
    </location>
</feature>
<reference evidence="13 14" key="1">
    <citation type="journal article" date="2021" name="Sci. Rep.">
        <title>The distribution of antibiotic resistance genes in chicken gut microbiota commensals.</title>
        <authorList>
            <person name="Juricova H."/>
            <person name="Matiasovicova J."/>
            <person name="Kubasova T."/>
            <person name="Cejkova D."/>
            <person name="Rychlik I."/>
        </authorList>
    </citation>
    <scope>NUCLEOTIDE SEQUENCE [LARGE SCALE GENOMIC DNA]</scope>
    <source>
        <strain evidence="13 14">An829</strain>
    </source>
</reference>
<dbReference type="SUPFAM" id="SSF49493">
    <property type="entry name" value="HSP40/DnaJ peptide-binding domain"/>
    <property type="match status" value="2"/>
</dbReference>
<dbReference type="InterPro" id="IPR036869">
    <property type="entry name" value="J_dom_sf"/>
</dbReference>
<evidence type="ECO:0000313" key="14">
    <source>
        <dbReference type="Proteomes" id="UP000715095"/>
    </source>
</evidence>
<evidence type="ECO:0000256" key="2">
    <source>
        <dbReference type="ARBA" id="ARBA00022705"/>
    </source>
</evidence>
<feature type="zinc finger region" description="CR-type" evidence="10">
    <location>
        <begin position="146"/>
        <end position="224"/>
    </location>
</feature>
<keyword evidence="4 9" id="KW-0677">Repeat</keyword>
<feature type="repeat" description="CXXCXGXG motif" evidence="9">
    <location>
        <begin position="212"/>
        <end position="219"/>
    </location>
</feature>
<dbReference type="CDD" id="cd10719">
    <property type="entry name" value="DnaJ_zf"/>
    <property type="match status" value="1"/>
</dbReference>
<gene>
    <name evidence="9 13" type="primary">dnaJ</name>
    <name evidence="13" type="ORF">H6A60_06555</name>
</gene>
<dbReference type="PANTHER" id="PTHR43096:SF48">
    <property type="entry name" value="CHAPERONE PROTEIN DNAJ"/>
    <property type="match status" value="1"/>
</dbReference>
<feature type="binding site" evidence="9">
    <location>
        <position position="212"/>
    </location>
    <ligand>
        <name>Zn(2+)</name>
        <dbReference type="ChEBI" id="CHEBI:29105"/>
        <label>1</label>
    </ligand>
</feature>
<comment type="function">
    <text evidence="9">Participates actively in the response to hyperosmotic and heat shock by preventing the aggregation of stress-denatured proteins and by disaggregating proteins, also in an autonomous, DnaK-independent fashion. Unfolded proteins bind initially to DnaJ; upon interaction with the DnaJ-bound protein, DnaK hydrolyzes its bound ATP, resulting in the formation of a stable complex. GrpE releases ADP from DnaK; ATP binding to DnaK triggers the release of the substrate protein, thus completing the reaction cycle. Several rounds of ATP-dependent interactions between DnaJ, DnaK and GrpE are required for fully efficient folding. Also involved, together with DnaK and GrpE, in the DNA replication of plasmids through activation of initiation proteins.</text>
</comment>
<dbReference type="SUPFAM" id="SSF57938">
    <property type="entry name" value="DnaJ/Hsp40 cysteine-rich domain"/>
    <property type="match status" value="1"/>
</dbReference>
<dbReference type="InterPro" id="IPR002939">
    <property type="entry name" value="DnaJ_C"/>
</dbReference>
<evidence type="ECO:0000256" key="4">
    <source>
        <dbReference type="ARBA" id="ARBA00022737"/>
    </source>
</evidence>
<feature type="binding site" evidence="9">
    <location>
        <position position="198"/>
    </location>
    <ligand>
        <name>Zn(2+)</name>
        <dbReference type="ChEBI" id="CHEBI:29105"/>
        <label>2</label>
    </ligand>
</feature>
<comment type="subunit">
    <text evidence="9">Homodimer.</text>
</comment>
<dbReference type="Pfam" id="PF00684">
    <property type="entry name" value="DnaJ_CXXCXGXG"/>
    <property type="match status" value="1"/>
</dbReference>
<dbReference type="PRINTS" id="PR00625">
    <property type="entry name" value="JDOMAIN"/>
</dbReference>
<feature type="binding site" evidence="9">
    <location>
        <position position="162"/>
    </location>
    <ligand>
        <name>Zn(2+)</name>
        <dbReference type="ChEBI" id="CHEBI:29105"/>
        <label>1</label>
    </ligand>
</feature>
<dbReference type="Gene3D" id="2.60.260.20">
    <property type="entry name" value="Urease metallochaperone UreE, N-terminal domain"/>
    <property type="match status" value="2"/>
</dbReference>
<dbReference type="Pfam" id="PF01556">
    <property type="entry name" value="DnaJ_C"/>
    <property type="match status" value="1"/>
</dbReference>
<comment type="cofactor">
    <cofactor evidence="9">
        <name>Zn(2+)</name>
        <dbReference type="ChEBI" id="CHEBI:29105"/>
    </cofactor>
    <text evidence="9">Binds 2 Zn(2+) ions per monomer.</text>
</comment>
<comment type="similarity">
    <text evidence="9">Belongs to the DnaJ family.</text>
</comment>
<comment type="domain">
    <text evidence="9">The J domain is necessary and sufficient to stimulate DnaK ATPase activity. Zinc center 1 plays an important role in the autonomous, DnaK-independent chaperone activity of DnaJ. Zinc center 2 is essential for interaction with DnaK and for DnaJ activity.</text>
</comment>
<dbReference type="InterPro" id="IPR001305">
    <property type="entry name" value="HSP_DnaJ_Cys-rich_dom"/>
</dbReference>
<feature type="repeat" description="CXXCXGXG motif" evidence="9">
    <location>
        <begin position="159"/>
        <end position="166"/>
    </location>
</feature>
<dbReference type="Gene3D" id="1.10.287.110">
    <property type="entry name" value="DnaJ domain"/>
    <property type="match status" value="1"/>
</dbReference>